<sequence length="467" mass="54501">MKAKLTLKQLLDSPNDIKILFLGREGTFTKTEIERFFKKSNITLVSDYENDLAAIIEHNMLNPVEEDISNMAYENSVPLYKLKDFEKIMSSSLNDDELLMGIKLANDQSRILRLLGNEHINNTLFVKLLRMYEWDDEDDDSRDDRDVIMYTLSRYIDIKPNEEDLLYSYLTLRRLATEANDPKLLLALTNFPNFEFSIRGKEKITLRETIARNVNIDVEVINKLISFRDMKIDLSLSSNPIVEVAMLEKFIEKNSIDMFKALATNQNINNYIFEELLNKDEKVVELLLIWQNINMERLELIESAELDKNLFALLAANEYLEEEVVLKLLSLNSEEIMTNLAANTNIKSSVYEKIYKQNIEKTYEKLAKNDKTPLWILEELYKNNSDNKQIVTALSYNSTLSVDILKEMFERDDFEINKGLATNSSLPMELLDILKVDTRLQNYLAQNRVFIKEYETVLDYDKNAVQF</sequence>
<organism evidence="1">
    <name type="scientific">hydrothermal vent metagenome</name>
    <dbReference type="NCBI Taxonomy" id="652676"/>
    <lineage>
        <taxon>unclassified sequences</taxon>
        <taxon>metagenomes</taxon>
        <taxon>ecological metagenomes</taxon>
    </lineage>
</organism>
<reference evidence="1" key="1">
    <citation type="submission" date="2016-10" db="EMBL/GenBank/DDBJ databases">
        <authorList>
            <person name="de Groot N.N."/>
        </authorList>
    </citation>
    <scope>NUCLEOTIDE SEQUENCE</scope>
</reference>
<dbReference type="AlphaFoldDB" id="A0A1W1EEV0"/>
<protein>
    <submittedName>
        <fullName evidence="1">Leucine rich repeat variant</fullName>
    </submittedName>
</protein>
<proteinExistence type="predicted"/>
<gene>
    <name evidence="1" type="ORF">MNB_SV-5-1524</name>
</gene>
<name>A0A1W1EEV0_9ZZZZ</name>
<accession>A0A1W1EEV0</accession>
<dbReference type="EMBL" id="FPKX01000055">
    <property type="protein sequence ID" value="SFZ98541.1"/>
    <property type="molecule type" value="Genomic_DNA"/>
</dbReference>
<evidence type="ECO:0000313" key="1">
    <source>
        <dbReference type="EMBL" id="SFZ98541.1"/>
    </source>
</evidence>